<feature type="compositionally biased region" description="Polar residues" evidence="2">
    <location>
        <begin position="645"/>
        <end position="660"/>
    </location>
</feature>
<dbReference type="RefSeq" id="XP_038068789.1">
    <property type="nucleotide sequence ID" value="XM_038212861.1"/>
</dbReference>
<dbReference type="InterPro" id="IPR036322">
    <property type="entry name" value="WD40_repeat_dom_sf"/>
</dbReference>
<feature type="compositionally biased region" description="Polar residues" evidence="2">
    <location>
        <begin position="849"/>
        <end position="858"/>
    </location>
</feature>
<evidence type="ECO:0000256" key="1">
    <source>
        <dbReference type="SAM" id="Coils"/>
    </source>
</evidence>
<dbReference type="GO" id="GO:0005654">
    <property type="term" value="C:nucleoplasm"/>
    <property type="evidence" value="ECO:0007669"/>
    <property type="project" value="TreeGrafter"/>
</dbReference>
<feature type="region of interest" description="Disordered" evidence="2">
    <location>
        <begin position="693"/>
        <end position="888"/>
    </location>
</feature>
<feature type="region of interest" description="Disordered" evidence="2">
    <location>
        <begin position="209"/>
        <end position="325"/>
    </location>
</feature>
<evidence type="ECO:0000256" key="2">
    <source>
        <dbReference type="SAM" id="MobiDB-lite"/>
    </source>
</evidence>
<feature type="region of interest" description="Disordered" evidence="2">
    <location>
        <begin position="391"/>
        <end position="487"/>
    </location>
</feature>
<feature type="compositionally biased region" description="Low complexity" evidence="2">
    <location>
        <begin position="441"/>
        <end position="451"/>
    </location>
</feature>
<feature type="domain" description="Partner and localiser of BRCA2 WD40" evidence="3">
    <location>
        <begin position="964"/>
        <end position="1257"/>
    </location>
</feature>
<keyword evidence="5" id="KW-1185">Reference proteome</keyword>
<feature type="compositionally biased region" description="Low complexity" evidence="2">
    <location>
        <begin position="398"/>
        <end position="409"/>
    </location>
</feature>
<dbReference type="InterPro" id="IPR031920">
    <property type="entry name" value="PALB2_WD40"/>
</dbReference>
<dbReference type="SUPFAM" id="SSF50978">
    <property type="entry name" value="WD40 repeat-like"/>
    <property type="match status" value="1"/>
</dbReference>
<feature type="compositionally biased region" description="Polar residues" evidence="2">
    <location>
        <begin position="410"/>
        <end position="433"/>
    </location>
</feature>
<feature type="compositionally biased region" description="Polar residues" evidence="2">
    <location>
        <begin position="240"/>
        <end position="253"/>
    </location>
</feature>
<reference evidence="4" key="1">
    <citation type="submission" date="2022-11" db="UniProtKB">
        <authorList>
            <consortium name="EnsemblMetazoa"/>
        </authorList>
    </citation>
    <scope>IDENTIFICATION</scope>
</reference>
<feature type="compositionally biased region" description="Basic residues" evidence="2">
    <location>
        <begin position="306"/>
        <end position="320"/>
    </location>
</feature>
<dbReference type="GO" id="GO:0000724">
    <property type="term" value="P:double-strand break repair via homologous recombination"/>
    <property type="evidence" value="ECO:0007669"/>
    <property type="project" value="InterPro"/>
</dbReference>
<dbReference type="OMA" id="TEHTHAR"/>
<dbReference type="Gene3D" id="2.130.10.10">
    <property type="entry name" value="YVTN repeat-like/Quinoprotein amine dehydrogenase"/>
    <property type="match status" value="1"/>
</dbReference>
<proteinExistence type="predicted"/>
<dbReference type="PANTHER" id="PTHR14662">
    <property type="entry name" value="PARTNER AND LOCALIZER OF BRCA2"/>
    <property type="match status" value="1"/>
</dbReference>
<sequence length="1295" mass="140653">MADSSTANSKLELRQKLENMKKAYAQTLRKVQKSEKAKRTRSHVQRVIAEQSHVISNDASPSCTHRLSRRICGDGDVTGRPEKLSSSETGTASEERVINVAVNKDEGSKSTMATKRMQRKRRSVSFSIPKENASTRTPIVDARVGDTDSHLGSSEVQDKQQSKKIAAEISQNEHVVRASSSSVLSDGKARDMSRLDEKVTLVVPESQFTEPLDESLSERNCTPATTPRDLPVLGGFQGNVIPSGNGNLNSPQSDIHLPKSASLGPNKMRPSDQSHPANAQSLSGDNSKTKDEQKRSPNSCQSSSKVRTRRANGNSRRRSRVPRELTAADISFKEVVECQSTEEGSHTWIEGMMYPAEYYVRRTRSMTSSQCSQSQSNLDVADSQRYWDKDPRMRAKGKGSSTGISGSYKDSMSQGTGTLPSGVNSLTEASESVSRTDSDSMKSQLSQSLLKAYPGQSAQKCTDKNVSGSVKPTKTSRNQRLQRKRGATSVLWTDTKAKSSIQTDSVVKSVGEFPAGQLLLTVANVKLPQTEFALPEEDYGALKMVKLQRGPSLDISSRTLDSKGQLEGIPDHLVESQSTCLVPVVKDVAKTDHQGVIQQENSDSESCSALPLAKALNCLETMEAPIHFSSPGSMDSGKDEATVPSKMTASSKEALQSGMSQCKEIATSRNANPAKDGSSASRYKNVGSDIVGRQTAKPQGRGVLESQLSPTQNKEDRGMAFPDPGCTPGWSPTCSPGVGHEVTGPGDLPLSSRDKTGSRRCQNEDELKGLMSKENVNIKPKTASIDDVSKCNNSPLSGPKNCGSHLPNTSPPQSSKVNNQCSSCGNVRQSSLSASPTLPGPSCQDDTSKSTSRLQTVRRNPAAEPSTVDVNAVDGNVTPPNAIQRVPVDPRGNIKQISPFAGVATGTPPGRAEEPMSMSQCVVQISGEEDDETSDESGRGSRQELALAGCLQHDLPWEALPTVRDVTGSWMHMNGQDVSLLAILHQHTLVIWWTSSDTQEWQILKSWVLPEEEEFLCVRFMPCSRHDVMSLVVAGIFGTCGVRMLNYDTVTEEMQQMDVNLSHSCESPVQYLLCVTDEEEFAVAVKDDTSSALFLVNACIESRNVQTVKLWTGKDTYLTSLLQVEGTNGMLMATTAHNDLMLWNCKTGELIKDIPMKSVDGRSRASCLKAVAESGLLFLVIIFHDDVGEQEVHCSQPIGATIVFNPLTDKMATLVEYQPSTEHTHARLADAVIHKHSLLAKLSDGSLHQWDIFSGNLMNYSSLQPANHSLRSAHLCRSEVVLLGTDQCQQVYDAY</sequence>
<feature type="compositionally biased region" description="Basic and acidic residues" evidence="2">
    <location>
        <begin position="752"/>
        <end position="768"/>
    </location>
</feature>
<evidence type="ECO:0000313" key="4">
    <source>
        <dbReference type="EnsemblMetazoa" id="XP_038068789.1"/>
    </source>
</evidence>
<dbReference type="OrthoDB" id="9936560at2759"/>
<dbReference type="GeneID" id="119738120"/>
<protein>
    <recommendedName>
        <fullName evidence="3">Partner and localiser of BRCA2 WD40 domain-containing protein</fullName>
    </recommendedName>
</protein>
<name>A0A914AZ39_PATMI</name>
<dbReference type="InterPro" id="IPR042417">
    <property type="entry name" value="PALB2"/>
</dbReference>
<feature type="region of interest" description="Disordered" evidence="2">
    <location>
        <begin position="629"/>
        <end position="661"/>
    </location>
</feature>
<dbReference type="Pfam" id="PF16756">
    <property type="entry name" value="PALB2_WD40"/>
    <property type="match status" value="1"/>
</dbReference>
<feature type="region of interest" description="Disordered" evidence="2">
    <location>
        <begin position="668"/>
        <end position="687"/>
    </location>
</feature>
<accession>A0A914AZ39</accession>
<dbReference type="InterPro" id="IPR015943">
    <property type="entry name" value="WD40/YVTN_repeat-like_dom_sf"/>
</dbReference>
<keyword evidence="1" id="KW-0175">Coiled coil</keyword>
<feature type="compositionally biased region" description="Polar residues" evidence="2">
    <location>
        <begin position="271"/>
        <end position="286"/>
    </location>
</feature>
<feature type="compositionally biased region" description="Polar residues" evidence="2">
    <location>
        <begin position="806"/>
        <end position="836"/>
    </location>
</feature>
<feature type="compositionally biased region" description="Polar residues" evidence="2">
    <location>
        <begin position="296"/>
        <end position="305"/>
    </location>
</feature>
<feature type="coiled-coil region" evidence="1">
    <location>
        <begin position="10"/>
        <end position="37"/>
    </location>
</feature>
<feature type="region of interest" description="Disordered" evidence="2">
    <location>
        <begin position="924"/>
        <end position="943"/>
    </location>
</feature>
<organism evidence="4 5">
    <name type="scientific">Patiria miniata</name>
    <name type="common">Bat star</name>
    <name type="synonym">Asterina miniata</name>
    <dbReference type="NCBI Taxonomy" id="46514"/>
    <lineage>
        <taxon>Eukaryota</taxon>
        <taxon>Metazoa</taxon>
        <taxon>Echinodermata</taxon>
        <taxon>Eleutherozoa</taxon>
        <taxon>Asterozoa</taxon>
        <taxon>Asteroidea</taxon>
        <taxon>Valvatacea</taxon>
        <taxon>Valvatida</taxon>
        <taxon>Asterinidae</taxon>
        <taxon>Patiria</taxon>
    </lineage>
</organism>
<dbReference type="EnsemblMetazoa" id="XM_038212861.1">
    <property type="protein sequence ID" value="XP_038068789.1"/>
    <property type="gene ID" value="LOC119738120"/>
</dbReference>
<dbReference type="Proteomes" id="UP000887568">
    <property type="component" value="Unplaced"/>
</dbReference>
<evidence type="ECO:0000259" key="3">
    <source>
        <dbReference type="Pfam" id="PF16756"/>
    </source>
</evidence>
<feature type="compositionally biased region" description="Polar residues" evidence="2">
    <location>
        <begin position="456"/>
        <end position="479"/>
    </location>
</feature>
<dbReference type="PANTHER" id="PTHR14662:SF2">
    <property type="entry name" value="PARTNER AND LOCALIZER OF BRCA2"/>
    <property type="match status" value="1"/>
</dbReference>
<evidence type="ECO:0000313" key="5">
    <source>
        <dbReference type="Proteomes" id="UP000887568"/>
    </source>
</evidence>
<dbReference type="GO" id="GO:0003677">
    <property type="term" value="F:DNA binding"/>
    <property type="evidence" value="ECO:0007669"/>
    <property type="project" value="InterPro"/>
</dbReference>